<dbReference type="Pfam" id="PF01408">
    <property type="entry name" value="GFO_IDH_MocA"/>
    <property type="match status" value="1"/>
</dbReference>
<dbReference type="InterPro" id="IPR000683">
    <property type="entry name" value="Gfo/Idh/MocA-like_OxRdtase_N"/>
</dbReference>
<evidence type="ECO:0000256" key="1">
    <source>
        <dbReference type="ARBA" id="ARBA00023002"/>
    </source>
</evidence>
<organism evidence="5 6">
    <name type="scientific">Parapedobacter pyrenivorans</name>
    <dbReference type="NCBI Taxonomy" id="1305674"/>
    <lineage>
        <taxon>Bacteria</taxon>
        <taxon>Pseudomonadati</taxon>
        <taxon>Bacteroidota</taxon>
        <taxon>Sphingobacteriia</taxon>
        <taxon>Sphingobacteriales</taxon>
        <taxon>Sphingobacteriaceae</taxon>
        <taxon>Parapedobacter</taxon>
    </lineage>
</organism>
<feature type="signal peptide" evidence="2">
    <location>
        <begin position="1"/>
        <end position="17"/>
    </location>
</feature>
<keyword evidence="2" id="KW-0732">Signal</keyword>
<dbReference type="SUPFAM" id="SSF51735">
    <property type="entry name" value="NAD(P)-binding Rossmann-fold domains"/>
    <property type="match status" value="1"/>
</dbReference>
<dbReference type="PANTHER" id="PTHR43818">
    <property type="entry name" value="BCDNA.GH03377"/>
    <property type="match status" value="1"/>
</dbReference>
<dbReference type="GO" id="GO:0000166">
    <property type="term" value="F:nucleotide binding"/>
    <property type="evidence" value="ECO:0007669"/>
    <property type="project" value="InterPro"/>
</dbReference>
<dbReference type="PANTHER" id="PTHR43818:SF11">
    <property type="entry name" value="BCDNA.GH03377"/>
    <property type="match status" value="1"/>
</dbReference>
<evidence type="ECO:0008006" key="7">
    <source>
        <dbReference type="Google" id="ProtNLM"/>
    </source>
</evidence>
<evidence type="ECO:0000313" key="6">
    <source>
        <dbReference type="Proteomes" id="UP000660862"/>
    </source>
</evidence>
<dbReference type="Pfam" id="PF22725">
    <property type="entry name" value="GFO_IDH_MocA_C3"/>
    <property type="match status" value="1"/>
</dbReference>
<dbReference type="SUPFAM" id="SSF55347">
    <property type="entry name" value="Glyceraldehyde-3-phosphate dehydrogenase-like, C-terminal domain"/>
    <property type="match status" value="1"/>
</dbReference>
<dbReference type="EMBL" id="BMER01000002">
    <property type="protein sequence ID" value="GGG91723.1"/>
    <property type="molecule type" value="Genomic_DNA"/>
</dbReference>
<protein>
    <recommendedName>
        <fullName evidence="7">Oxidoreductase</fullName>
    </recommendedName>
</protein>
<feature type="chain" id="PRO_5037286986" description="Oxidoreductase" evidence="2">
    <location>
        <begin position="18"/>
        <end position="360"/>
    </location>
</feature>
<dbReference type="GO" id="GO:0016491">
    <property type="term" value="F:oxidoreductase activity"/>
    <property type="evidence" value="ECO:0007669"/>
    <property type="project" value="UniProtKB-KW"/>
</dbReference>
<gene>
    <name evidence="5" type="ORF">GCM10007415_27980</name>
</gene>
<proteinExistence type="predicted"/>
<dbReference type="InterPro" id="IPR055170">
    <property type="entry name" value="GFO_IDH_MocA-like_dom"/>
</dbReference>
<dbReference type="InterPro" id="IPR050463">
    <property type="entry name" value="Gfo/Idh/MocA_oxidrdct_glycsds"/>
</dbReference>
<keyword evidence="6" id="KW-1185">Reference proteome</keyword>
<evidence type="ECO:0000313" key="5">
    <source>
        <dbReference type="EMBL" id="GGG91723.1"/>
    </source>
</evidence>
<evidence type="ECO:0000259" key="4">
    <source>
        <dbReference type="Pfam" id="PF22725"/>
    </source>
</evidence>
<feature type="domain" description="GFO/IDH/MocA-like oxidoreductase" evidence="4">
    <location>
        <begin position="151"/>
        <end position="279"/>
    </location>
</feature>
<keyword evidence="1" id="KW-0560">Oxidoreductase</keyword>
<evidence type="ECO:0000256" key="2">
    <source>
        <dbReference type="SAM" id="SignalP"/>
    </source>
</evidence>
<name>A0A917MBF2_9SPHI</name>
<feature type="domain" description="Gfo/Idh/MocA-like oxidoreductase N-terminal" evidence="3">
    <location>
        <begin position="22"/>
        <end position="141"/>
    </location>
</feature>
<dbReference type="Gene3D" id="3.40.50.720">
    <property type="entry name" value="NAD(P)-binding Rossmann-like Domain"/>
    <property type="match status" value="1"/>
</dbReference>
<dbReference type="AlphaFoldDB" id="A0A917MBF2"/>
<sequence length="360" mass="40188">MKAFSIFLLLCFNHAFAQDRLKVAVAGLSHDHVHTLLNAYQHNEVDILGIAERDQKLIVRYRDQYKLPETLFFETVADMLRVIKPDVVLAYNAISEHVEVAEVCLPLGVPLMVEKPLAATNEDARRIAQLATEYETQVLTNYETTWYDSNQTLKQLVAEGDIGKLKKIMVKDGHQGPKEIGCSEAFLSWLTHPEKNGGGALIDFGCYGANLMTWLMDGTRPIAVTAVTRQLKPTVYPLVDDDATIIVEYEGGTTGIIQASWDWPYSIKDLQVYGEKTSLHAVDPNTLVRYSGPTRQTRIPLTDNTYFADHLSYLKAVLKDGAESKNDLSSLANNLIVVEILHAARESAKRGERVLLDTAQ</sequence>
<dbReference type="Proteomes" id="UP000660862">
    <property type="component" value="Unassembled WGS sequence"/>
</dbReference>
<dbReference type="Gene3D" id="3.30.360.10">
    <property type="entry name" value="Dihydrodipicolinate Reductase, domain 2"/>
    <property type="match status" value="1"/>
</dbReference>
<reference evidence="5" key="2">
    <citation type="submission" date="2020-09" db="EMBL/GenBank/DDBJ databases">
        <authorList>
            <person name="Sun Q."/>
            <person name="Zhou Y."/>
        </authorList>
    </citation>
    <scope>NUCLEOTIDE SEQUENCE</scope>
    <source>
        <strain evidence="5">CGMCC 1.12195</strain>
    </source>
</reference>
<dbReference type="InterPro" id="IPR036291">
    <property type="entry name" value="NAD(P)-bd_dom_sf"/>
</dbReference>
<reference evidence="5" key="1">
    <citation type="journal article" date="2014" name="Int. J. Syst. Evol. Microbiol.">
        <title>Complete genome sequence of Corynebacterium casei LMG S-19264T (=DSM 44701T), isolated from a smear-ripened cheese.</title>
        <authorList>
            <consortium name="US DOE Joint Genome Institute (JGI-PGF)"/>
            <person name="Walter F."/>
            <person name="Albersmeier A."/>
            <person name="Kalinowski J."/>
            <person name="Ruckert C."/>
        </authorList>
    </citation>
    <scope>NUCLEOTIDE SEQUENCE</scope>
    <source>
        <strain evidence="5">CGMCC 1.12195</strain>
    </source>
</reference>
<comment type="caution">
    <text evidence="5">The sequence shown here is derived from an EMBL/GenBank/DDBJ whole genome shotgun (WGS) entry which is preliminary data.</text>
</comment>
<accession>A0A917MBF2</accession>
<dbReference type="RefSeq" id="WP_188506649.1">
    <property type="nucleotide sequence ID" value="NZ_BMER01000002.1"/>
</dbReference>
<evidence type="ECO:0000259" key="3">
    <source>
        <dbReference type="Pfam" id="PF01408"/>
    </source>
</evidence>